<dbReference type="EC" id="3.1.3.16" evidence="2"/>
<evidence type="ECO:0000313" key="2">
    <source>
        <dbReference type="EMBL" id="ACS43249.1"/>
    </source>
</evidence>
<protein>
    <submittedName>
        <fullName evidence="2">Serine/threonine protein phosphatase</fullName>
        <ecNumber evidence="2">3.1.3.16</ecNumber>
    </submittedName>
</protein>
<evidence type="ECO:0000313" key="3">
    <source>
        <dbReference type="Proteomes" id="UP000009081"/>
    </source>
</evidence>
<reference evidence="2 3" key="1">
    <citation type="journal article" date="2009" name="PLoS ONE">
        <title>Methylobacterium genome sequences: a reference blueprint to investigate microbial metabolism of C1 compounds from natural and industrial sources.</title>
        <authorList>
            <person name="Vuilleumier S."/>
            <person name="Chistoserdova L."/>
            <person name="Lee M.-C."/>
            <person name="Bringel F."/>
            <person name="Lajus A."/>
            <person name="Zhou Y."/>
            <person name="Gourion B."/>
            <person name="Barbe V."/>
            <person name="Chang J."/>
            <person name="Cruveiller S."/>
            <person name="Dossat C."/>
            <person name="Gillett W."/>
            <person name="Gruffaz C."/>
            <person name="Haugen E."/>
            <person name="Hourcade E."/>
            <person name="Levy R."/>
            <person name="Mangenot S."/>
            <person name="Muller E."/>
            <person name="Nadalig T."/>
            <person name="Pagni M."/>
            <person name="Penny C."/>
            <person name="Peyraud R."/>
            <person name="Robinson D.G."/>
            <person name="Roche D."/>
            <person name="Rouy Z."/>
            <person name="Saenampechek C."/>
            <person name="Salvignol G."/>
            <person name="Vallenet D."/>
            <person name="Wu Z."/>
            <person name="Marx C.J."/>
            <person name="Vorholt J.A."/>
            <person name="Olson M.V."/>
            <person name="Kaul R."/>
            <person name="Weissenbach J."/>
            <person name="Medigue C."/>
            <person name="Lidstrom M.E."/>
        </authorList>
    </citation>
    <scope>NUCLEOTIDE SEQUENCE [LARGE SCALE GENOMIC DNA]</scope>
    <source>
        <strain evidence="3">ATCC 14718 / DSM 1338 / JCM 2805 / NCIMB 9133 / AM1</strain>
    </source>
</reference>
<dbReference type="GO" id="GO:0005737">
    <property type="term" value="C:cytoplasm"/>
    <property type="evidence" value="ECO:0007669"/>
    <property type="project" value="TreeGrafter"/>
</dbReference>
<dbReference type="GO" id="GO:0004722">
    <property type="term" value="F:protein serine/threonine phosphatase activity"/>
    <property type="evidence" value="ECO:0007669"/>
    <property type="project" value="UniProtKB-EC"/>
</dbReference>
<dbReference type="EMBL" id="CP001511">
    <property type="protein sequence ID" value="ACS43249.1"/>
    <property type="molecule type" value="Genomic_DNA"/>
</dbReference>
<keyword evidence="3" id="KW-1185">Reference proteome</keyword>
<dbReference type="Gene3D" id="3.60.21.10">
    <property type="match status" value="1"/>
</dbReference>
<name>C5B467_METEA</name>
<dbReference type="KEGG" id="mea:Mex_2p0397"/>
<dbReference type="SUPFAM" id="SSF56300">
    <property type="entry name" value="Metallo-dependent phosphatases"/>
    <property type="match status" value="1"/>
</dbReference>
<accession>C5B467</accession>
<dbReference type="PANTHER" id="PTHR42850">
    <property type="entry name" value="METALLOPHOSPHOESTERASE"/>
    <property type="match status" value="1"/>
</dbReference>
<dbReference type="InterPro" id="IPR029052">
    <property type="entry name" value="Metallo-depent_PP-like"/>
</dbReference>
<dbReference type="GO" id="GO:0110154">
    <property type="term" value="P:RNA decapping"/>
    <property type="evidence" value="ECO:0007669"/>
    <property type="project" value="TreeGrafter"/>
</dbReference>
<dbReference type="HOGENOM" id="CLU_023125_4_1_5"/>
<dbReference type="GO" id="GO:0008803">
    <property type="term" value="F:bis(5'-nucleosyl)-tetraphosphatase (symmetrical) activity"/>
    <property type="evidence" value="ECO:0007669"/>
    <property type="project" value="TreeGrafter"/>
</dbReference>
<dbReference type="PANTHER" id="PTHR42850:SF4">
    <property type="entry name" value="ZINC-DEPENDENT ENDOPOLYPHOSPHATASE"/>
    <property type="match status" value="1"/>
</dbReference>
<organism evidence="2 3">
    <name type="scientific">Methylorubrum extorquens (strain ATCC 14718 / DSM 1338 / JCM 2805 / NCIMB 9133 / AM1)</name>
    <name type="common">Methylobacterium extorquens</name>
    <dbReference type="NCBI Taxonomy" id="272630"/>
    <lineage>
        <taxon>Bacteria</taxon>
        <taxon>Pseudomonadati</taxon>
        <taxon>Pseudomonadota</taxon>
        <taxon>Alphaproteobacteria</taxon>
        <taxon>Hyphomicrobiales</taxon>
        <taxon>Methylobacteriaceae</taxon>
        <taxon>Methylorubrum</taxon>
    </lineage>
</organism>
<dbReference type="InterPro" id="IPR050126">
    <property type="entry name" value="Ap4A_hydrolase"/>
</dbReference>
<dbReference type="Proteomes" id="UP000009081">
    <property type="component" value="Plasmid megaplasmid"/>
</dbReference>
<dbReference type="InterPro" id="IPR004843">
    <property type="entry name" value="Calcineurin-like_PHP"/>
</dbReference>
<geneLocation type="plasmid" evidence="2 3">
    <name>megaplasmid</name>
</geneLocation>
<dbReference type="Pfam" id="PF00149">
    <property type="entry name" value="Metallophos"/>
    <property type="match status" value="1"/>
</dbReference>
<keyword evidence="2" id="KW-0378">Hydrolase</keyword>
<dbReference type="OrthoDB" id="9807890at2"/>
<keyword evidence="2" id="KW-0614">Plasmid</keyword>
<evidence type="ECO:0000259" key="1">
    <source>
        <dbReference type="Pfam" id="PF00149"/>
    </source>
</evidence>
<gene>
    <name evidence="2" type="ordered locus">MexAM1_META2p0397</name>
</gene>
<proteinExistence type="predicted"/>
<dbReference type="CDD" id="cd00144">
    <property type="entry name" value="MPP_PPP_family"/>
    <property type="match status" value="1"/>
</dbReference>
<feature type="domain" description="Calcineurin-like phosphoesterase" evidence="1">
    <location>
        <begin position="23"/>
        <end position="199"/>
    </location>
</feature>
<dbReference type="AlphaFoldDB" id="C5B467"/>
<sequence>MTQAYVHPGVGRFAPVRIEQTTYACGDVHGCDDLLAEFLDWVGDDAGGSPATVVFLGDYVDRGPQSRQVVERLMRGPTRAGETWIPLKGNHDALFAAAWRDQDSAEAGTWITNGGLATLESYGVDGEIDLPAQVPEDHIRFLEGLHLAADDGERLYVHAGVRPGLRIAFQSEEDLTWIRRPFLDERHDVDRLVVHGHTPTKDGPVATRWRFGIDTGAYRTGRLTGVRFDPGVPVPRIWQSGIGLLPEIAMPEVWRPDGVASAAEKPWAERRPCPAPR</sequence>
<dbReference type="RefSeq" id="WP_012753728.1">
    <property type="nucleotide sequence ID" value="NC_012811.1"/>
</dbReference>